<dbReference type="InterPro" id="IPR023391">
    <property type="entry name" value="Prot_translocase_SecE_dom_sf"/>
</dbReference>
<keyword evidence="11" id="KW-0811">Translocation</keyword>
<evidence type="ECO:0000313" key="13">
    <source>
        <dbReference type="EMBL" id="KAK2607211.1"/>
    </source>
</evidence>
<keyword evidence="5" id="KW-0637">Prenyltransferase</keyword>
<evidence type="ECO:0000256" key="12">
    <source>
        <dbReference type="ARBA" id="ARBA00023136"/>
    </source>
</evidence>
<dbReference type="Proteomes" id="UP001265746">
    <property type="component" value="Unassembled WGS sequence"/>
</dbReference>
<evidence type="ECO:0000313" key="14">
    <source>
        <dbReference type="Proteomes" id="UP001265746"/>
    </source>
</evidence>
<keyword evidence="6" id="KW-0808">Transferase</keyword>
<dbReference type="PANTHER" id="PTHR11129:SF3">
    <property type="entry name" value="PROTEIN PRENYLTRANSFERASE ALPHA SUBUNIT REPEAT-CONTAINING PROTEIN 1"/>
    <property type="match status" value="1"/>
</dbReference>
<keyword evidence="10" id="KW-1133">Transmembrane helix</keyword>
<dbReference type="GO" id="GO:0005737">
    <property type="term" value="C:cytoplasm"/>
    <property type="evidence" value="ECO:0007669"/>
    <property type="project" value="TreeGrafter"/>
</dbReference>
<keyword evidence="8" id="KW-0677">Repeat</keyword>
<dbReference type="Gene3D" id="1.25.40.120">
    <property type="entry name" value="Protein prenylyltransferase"/>
    <property type="match status" value="1"/>
</dbReference>
<dbReference type="InterPro" id="IPR001901">
    <property type="entry name" value="Translocase_SecE/Sec61-g"/>
</dbReference>
<organism evidence="13 14">
    <name type="scientific">Phomopsis amygdali</name>
    <name type="common">Fusicoccum amygdali</name>
    <dbReference type="NCBI Taxonomy" id="1214568"/>
    <lineage>
        <taxon>Eukaryota</taxon>
        <taxon>Fungi</taxon>
        <taxon>Dikarya</taxon>
        <taxon>Ascomycota</taxon>
        <taxon>Pezizomycotina</taxon>
        <taxon>Sordariomycetes</taxon>
        <taxon>Sordariomycetidae</taxon>
        <taxon>Diaporthales</taxon>
        <taxon>Diaporthaceae</taxon>
        <taxon>Diaporthe</taxon>
    </lineage>
</organism>
<comment type="subcellular location">
    <subcellularLocation>
        <location evidence="1">Membrane</location>
    </subcellularLocation>
</comment>
<evidence type="ECO:0000256" key="6">
    <source>
        <dbReference type="ARBA" id="ARBA00022679"/>
    </source>
</evidence>
<evidence type="ECO:0000256" key="8">
    <source>
        <dbReference type="ARBA" id="ARBA00022737"/>
    </source>
</evidence>
<reference evidence="13" key="1">
    <citation type="submission" date="2023-06" db="EMBL/GenBank/DDBJ databases">
        <authorList>
            <person name="Noh H."/>
        </authorList>
    </citation>
    <scope>NUCLEOTIDE SEQUENCE</scope>
    <source>
        <strain evidence="13">DUCC20226</strain>
    </source>
</reference>
<keyword evidence="14" id="KW-1185">Reference proteome</keyword>
<name>A0AAD9SI26_PHOAM</name>
<comment type="similarity">
    <text evidence="3">Belongs to the SecE/SEC61-gamma family.</text>
</comment>
<dbReference type="Pfam" id="PF01239">
    <property type="entry name" value="PPTA"/>
    <property type="match status" value="3"/>
</dbReference>
<dbReference type="GO" id="GO:0008318">
    <property type="term" value="F:protein prenyltransferase activity"/>
    <property type="evidence" value="ECO:0007669"/>
    <property type="project" value="InterPro"/>
</dbReference>
<dbReference type="InterPro" id="IPR002088">
    <property type="entry name" value="Prenyl_trans_a"/>
</dbReference>
<dbReference type="PANTHER" id="PTHR11129">
    <property type="entry name" value="PROTEIN FARNESYLTRANSFERASE ALPHA SUBUNIT/RAB GERANYLGERANYL TRANSFERASE ALPHA SUBUNIT"/>
    <property type="match status" value="1"/>
</dbReference>
<dbReference type="AlphaFoldDB" id="A0AAD9SI26"/>
<dbReference type="SUPFAM" id="SSF48439">
    <property type="entry name" value="Protein prenylyltransferase"/>
    <property type="match status" value="1"/>
</dbReference>
<keyword evidence="12" id="KW-0472">Membrane</keyword>
<gene>
    <name evidence="13" type="ORF">N8I77_005908</name>
</gene>
<evidence type="ECO:0000256" key="1">
    <source>
        <dbReference type="ARBA" id="ARBA00004370"/>
    </source>
</evidence>
<comment type="caution">
    <text evidence="13">The sequence shown here is derived from an EMBL/GenBank/DDBJ whole genome shotgun (WGS) entry which is preliminary data.</text>
</comment>
<evidence type="ECO:0000256" key="7">
    <source>
        <dbReference type="ARBA" id="ARBA00022692"/>
    </source>
</evidence>
<keyword evidence="7" id="KW-0812">Transmembrane</keyword>
<evidence type="ECO:0000256" key="9">
    <source>
        <dbReference type="ARBA" id="ARBA00022927"/>
    </source>
</evidence>
<accession>A0AAD9SI26</accession>
<dbReference type="SUPFAM" id="SSF103456">
    <property type="entry name" value="Preprotein translocase SecE subunit"/>
    <property type="match status" value="1"/>
</dbReference>
<protein>
    <recommendedName>
        <fullName evidence="15">Protein prenyltransferase alpha subunit repeat-containing protein 1</fullName>
    </recommendedName>
</protein>
<evidence type="ECO:0000256" key="2">
    <source>
        <dbReference type="ARBA" id="ARBA00006734"/>
    </source>
</evidence>
<dbReference type="GO" id="GO:0006605">
    <property type="term" value="P:protein targeting"/>
    <property type="evidence" value="ECO:0007669"/>
    <property type="project" value="InterPro"/>
</dbReference>
<evidence type="ECO:0000256" key="4">
    <source>
        <dbReference type="ARBA" id="ARBA00022448"/>
    </source>
</evidence>
<dbReference type="Gene3D" id="1.20.5.820">
    <property type="entry name" value="Preprotein translocase SecE subunit"/>
    <property type="match status" value="1"/>
</dbReference>
<keyword evidence="4" id="KW-0813">Transport</keyword>
<evidence type="ECO:0000256" key="10">
    <source>
        <dbReference type="ARBA" id="ARBA00022989"/>
    </source>
</evidence>
<keyword evidence="9" id="KW-0653">Protein transport</keyword>
<dbReference type="Pfam" id="PF00584">
    <property type="entry name" value="SecE"/>
    <property type="match status" value="1"/>
</dbReference>
<dbReference type="GO" id="GO:0006886">
    <property type="term" value="P:intracellular protein transport"/>
    <property type="evidence" value="ECO:0007669"/>
    <property type="project" value="InterPro"/>
</dbReference>
<evidence type="ECO:0000256" key="11">
    <source>
        <dbReference type="ARBA" id="ARBA00023010"/>
    </source>
</evidence>
<dbReference type="PROSITE" id="PS01067">
    <property type="entry name" value="SECE_SEC61G"/>
    <property type="match status" value="1"/>
</dbReference>
<proteinExistence type="inferred from homology"/>
<comment type="similarity">
    <text evidence="2">Belongs to the protein prenyltransferase subunit alpha family.</text>
</comment>
<evidence type="ECO:0000256" key="5">
    <source>
        <dbReference type="ARBA" id="ARBA00022602"/>
    </source>
</evidence>
<dbReference type="GO" id="GO:0016020">
    <property type="term" value="C:membrane"/>
    <property type="evidence" value="ECO:0007669"/>
    <property type="project" value="UniProtKB-SubCell"/>
</dbReference>
<evidence type="ECO:0000256" key="3">
    <source>
        <dbReference type="ARBA" id="ARBA00008274"/>
    </source>
</evidence>
<evidence type="ECO:0008006" key="15">
    <source>
        <dbReference type="Google" id="ProtNLM"/>
    </source>
</evidence>
<dbReference type="EMBL" id="JAUJFL010000003">
    <property type="protein sequence ID" value="KAK2607211.1"/>
    <property type="molecule type" value="Genomic_DNA"/>
</dbReference>
<sequence>MADQVSEALEVPREFVKDGVQFMTRCQKPDQKEFLKISQAVGVGCHTSREINFSLLGKKMSRAVNRSVAEALSNGDPTASYEAISEALARHGDQHGELLEIEILGKSHPLEPGTFLLQDGNAIAISKYGLVQAFFVARKILQRHLSAETILSSDGLLAVTSVVLLMDPEHLTAANARKRLAVSAGTNSEGCLLEAIEKDRFFVDSLLTSRLHRHTKSPTLWSHRRWLIETAARRGVQHNVAKSLEKVVMVAGQRHPRNYYAWCHARWLTTNISEGQVGHEGHSLESLLPLTKRWCFRNHTDISGWSYLCFLLAKLDVAEASSVLEEAAGLAVSLQWTNESTWVFLRTLAASESMGGKEAKLFQGTRDALLQRTGDSEGASSLVKAQIWFEENRHRS</sequence>